<keyword evidence="5" id="KW-1185">Reference proteome</keyword>
<dbReference type="EMBL" id="JARJCW010000097">
    <property type="protein sequence ID" value="KAJ7194554.1"/>
    <property type="molecule type" value="Genomic_DNA"/>
</dbReference>
<protein>
    <recommendedName>
        <fullName evidence="3">DDE Tnp4 domain-containing protein</fullName>
    </recommendedName>
</protein>
<comment type="cofactor">
    <cofactor evidence="1">
        <name>a divalent metal cation</name>
        <dbReference type="ChEBI" id="CHEBI:60240"/>
    </cofactor>
</comment>
<keyword evidence="2" id="KW-0479">Metal-binding</keyword>
<evidence type="ECO:0000313" key="5">
    <source>
        <dbReference type="Proteomes" id="UP001219525"/>
    </source>
</evidence>
<comment type="caution">
    <text evidence="4">The sequence shown here is derived from an EMBL/GenBank/DDBJ whole genome shotgun (WGS) entry which is preliminary data.</text>
</comment>
<dbReference type="GO" id="GO:0046872">
    <property type="term" value="F:metal ion binding"/>
    <property type="evidence" value="ECO:0007669"/>
    <property type="project" value="UniProtKB-KW"/>
</dbReference>
<name>A0AAD6UTJ4_9AGAR</name>
<evidence type="ECO:0000259" key="3">
    <source>
        <dbReference type="Pfam" id="PF13359"/>
    </source>
</evidence>
<evidence type="ECO:0000256" key="2">
    <source>
        <dbReference type="ARBA" id="ARBA00022723"/>
    </source>
</evidence>
<proteinExistence type="predicted"/>
<evidence type="ECO:0000313" key="4">
    <source>
        <dbReference type="EMBL" id="KAJ7194554.1"/>
    </source>
</evidence>
<accession>A0AAD6UTJ4</accession>
<evidence type="ECO:0000256" key="1">
    <source>
        <dbReference type="ARBA" id="ARBA00001968"/>
    </source>
</evidence>
<feature type="domain" description="DDE Tnp4" evidence="3">
    <location>
        <begin position="25"/>
        <end position="76"/>
    </location>
</feature>
<organism evidence="4 5">
    <name type="scientific">Mycena pura</name>
    <dbReference type="NCBI Taxonomy" id="153505"/>
    <lineage>
        <taxon>Eukaryota</taxon>
        <taxon>Fungi</taxon>
        <taxon>Dikarya</taxon>
        <taxon>Basidiomycota</taxon>
        <taxon>Agaricomycotina</taxon>
        <taxon>Agaricomycetes</taxon>
        <taxon>Agaricomycetidae</taxon>
        <taxon>Agaricales</taxon>
        <taxon>Marasmiineae</taxon>
        <taxon>Mycenaceae</taxon>
        <taxon>Mycena</taxon>
    </lineage>
</organism>
<feature type="non-terminal residue" evidence="4">
    <location>
        <position position="1"/>
    </location>
</feature>
<dbReference type="AlphaFoldDB" id="A0AAD6UTJ4"/>
<dbReference type="InterPro" id="IPR027806">
    <property type="entry name" value="HARBI1_dom"/>
</dbReference>
<dbReference type="Proteomes" id="UP001219525">
    <property type="component" value="Unassembled WGS sequence"/>
</dbReference>
<dbReference type="Pfam" id="PF13359">
    <property type="entry name" value="DDE_Tnp_4"/>
    <property type="match status" value="1"/>
</dbReference>
<reference evidence="4" key="1">
    <citation type="submission" date="2023-03" db="EMBL/GenBank/DDBJ databases">
        <title>Massive genome expansion in bonnet fungi (Mycena s.s.) driven by repeated elements and novel gene families across ecological guilds.</title>
        <authorList>
            <consortium name="Lawrence Berkeley National Laboratory"/>
            <person name="Harder C.B."/>
            <person name="Miyauchi S."/>
            <person name="Viragh M."/>
            <person name="Kuo A."/>
            <person name="Thoen E."/>
            <person name="Andreopoulos B."/>
            <person name="Lu D."/>
            <person name="Skrede I."/>
            <person name="Drula E."/>
            <person name="Henrissat B."/>
            <person name="Morin E."/>
            <person name="Kohler A."/>
            <person name="Barry K."/>
            <person name="LaButti K."/>
            <person name="Morin E."/>
            <person name="Salamov A."/>
            <person name="Lipzen A."/>
            <person name="Mereny Z."/>
            <person name="Hegedus B."/>
            <person name="Baldrian P."/>
            <person name="Stursova M."/>
            <person name="Weitz H."/>
            <person name="Taylor A."/>
            <person name="Grigoriev I.V."/>
            <person name="Nagy L.G."/>
            <person name="Martin F."/>
            <person name="Kauserud H."/>
        </authorList>
    </citation>
    <scope>NUCLEOTIDE SEQUENCE</scope>
    <source>
        <strain evidence="4">9144</strain>
    </source>
</reference>
<gene>
    <name evidence="4" type="ORF">GGX14DRAFT_377911</name>
</gene>
<sequence>PYTVRPHSSVELAVAVSPLHRRRMKDFNYMLSKQHISVEHAFGCLKLCFRSLQMMGAHANVDDVWRAIDALLIMHNMCLWYGDHPQSFEEYSDKLGDDRIREVQDEDHDTILSLSSMGAANIPRHETATWLKQQGIQFQKELLDIVCPLNNYD</sequence>